<dbReference type="Proteomes" id="UP000738270">
    <property type="component" value="Unassembled WGS sequence"/>
</dbReference>
<protein>
    <submittedName>
        <fullName evidence="1">Uncharacterized protein</fullName>
    </submittedName>
</protein>
<gene>
    <name evidence="1" type="ORF">GS453_07275</name>
</gene>
<dbReference type="AlphaFoldDB" id="A0AAP2F313"/>
<reference evidence="1" key="1">
    <citation type="submission" date="2019-11" db="EMBL/GenBank/DDBJ databases">
        <title>Spread of Macrolides and rifampicin resistant Rhodococcus equi in clinical isolates in the USA.</title>
        <authorList>
            <person name="Alvarez-Narvaez S."/>
            <person name="Huber L."/>
            <person name="Cohen N.D."/>
            <person name="Slovis N."/>
            <person name="Greiter M."/>
            <person name="Giguere S."/>
            <person name="Hart K."/>
        </authorList>
    </citation>
    <scope>NUCLEOTIDE SEQUENCE</scope>
    <source>
        <strain evidence="1">Lh_38</strain>
    </source>
</reference>
<evidence type="ECO:0000313" key="1">
    <source>
        <dbReference type="EMBL" id="MBM4626675.1"/>
    </source>
</evidence>
<evidence type="ECO:0000313" key="2">
    <source>
        <dbReference type="Proteomes" id="UP000738270"/>
    </source>
</evidence>
<comment type="caution">
    <text evidence="1">The sequence shown here is derived from an EMBL/GenBank/DDBJ whole genome shotgun (WGS) entry which is preliminary data.</text>
</comment>
<sequence length="313" mass="34659">MNVDCHNCGRVVADGLELCTLCADSLHRELLEIPGLVSDMTITRARLDRMSRGRVGGKSAETALPVRLDKFDQRPTQRPLDHLTLVIGTWARVAADQTGQFHELHVALDSPGLRQLVHNSRRGRLDRAAVSTEGAYDVELAAIWLAHCGGDLRTVPDSGVMYDEITDALAYVRRAVDRMPELSYRGQCSALVSGGLCGADLYVEDGESYVTCRACGAHHVVSALVRDALGAIENRLFTIAELERVLRELGEPIPAGTMRSWHSRGQLRPRAWRQADGTESEYWMRRTDPPLFRIRDVRELRGVYAAQDGTMGA</sequence>
<organism evidence="1 2">
    <name type="scientific">Rhodococcus hoagii</name>
    <name type="common">Corynebacterium equii</name>
    <dbReference type="NCBI Taxonomy" id="43767"/>
    <lineage>
        <taxon>Bacteria</taxon>
        <taxon>Bacillati</taxon>
        <taxon>Actinomycetota</taxon>
        <taxon>Actinomycetes</taxon>
        <taxon>Mycobacteriales</taxon>
        <taxon>Nocardiaceae</taxon>
        <taxon>Prescottella</taxon>
    </lineage>
</organism>
<accession>A0AAP2F313</accession>
<name>A0AAP2F313_RHOHA</name>
<dbReference type="RefSeq" id="WP_084848617.1">
    <property type="nucleotide sequence ID" value="NZ_LWTY01000008.1"/>
</dbReference>
<dbReference type="EMBL" id="WUXD01000002">
    <property type="protein sequence ID" value="MBM4626675.1"/>
    <property type="molecule type" value="Genomic_DNA"/>
</dbReference>
<proteinExistence type="predicted"/>